<dbReference type="Gene3D" id="1.25.50.20">
    <property type="match status" value="1"/>
</dbReference>
<evidence type="ECO:0000256" key="11">
    <source>
        <dbReference type="ARBA" id="ARBA00022989"/>
    </source>
</evidence>
<dbReference type="FunFam" id="2.60.40.1910:FF:000003">
    <property type="entry name" value="Aminopeptidase"/>
    <property type="match status" value="1"/>
</dbReference>
<dbReference type="Gene3D" id="1.10.390.10">
    <property type="entry name" value="Neutral Protease Domain 2"/>
    <property type="match status" value="1"/>
</dbReference>
<dbReference type="OrthoDB" id="510539at2759"/>
<keyword evidence="8" id="KW-0378">Hydrolase</keyword>
<evidence type="ECO:0000256" key="19">
    <source>
        <dbReference type="SAM" id="MobiDB-lite"/>
    </source>
</evidence>
<keyword evidence="7 17" id="KW-0479">Metal-binding</keyword>
<dbReference type="Proteomes" id="UP000694888">
    <property type="component" value="Unplaced"/>
</dbReference>
<evidence type="ECO:0000259" key="21">
    <source>
        <dbReference type="Pfam" id="PF01433"/>
    </source>
</evidence>
<dbReference type="InterPro" id="IPR034016">
    <property type="entry name" value="M1_APN-typ"/>
</dbReference>
<evidence type="ECO:0000256" key="8">
    <source>
        <dbReference type="ARBA" id="ARBA00022801"/>
    </source>
</evidence>
<keyword evidence="6 20" id="KW-0812">Transmembrane</keyword>
<dbReference type="GO" id="GO:0005737">
    <property type="term" value="C:cytoplasm"/>
    <property type="evidence" value="ECO:0007669"/>
    <property type="project" value="TreeGrafter"/>
</dbReference>
<dbReference type="FunFam" id="2.60.40.1730:FF:000012">
    <property type="entry name" value="Aminopeptidase N"/>
    <property type="match status" value="1"/>
</dbReference>
<dbReference type="Pfam" id="PF17900">
    <property type="entry name" value="Peptidase_M1_N"/>
    <property type="match status" value="1"/>
</dbReference>
<keyword evidence="14" id="KW-1015">Disulfide bond</keyword>
<evidence type="ECO:0000256" key="14">
    <source>
        <dbReference type="ARBA" id="ARBA00023157"/>
    </source>
</evidence>
<dbReference type="GO" id="GO:0005886">
    <property type="term" value="C:plasma membrane"/>
    <property type="evidence" value="ECO:0007669"/>
    <property type="project" value="UniProtKB-SubCell"/>
</dbReference>
<evidence type="ECO:0000256" key="18">
    <source>
        <dbReference type="PIRSR" id="PIRSR634016-4"/>
    </source>
</evidence>
<feature type="domain" description="Aminopeptidase N-like N-terminal" evidence="23">
    <location>
        <begin position="150"/>
        <end position="337"/>
    </location>
</feature>
<dbReference type="SUPFAM" id="SSF55486">
    <property type="entry name" value="Metalloproteases ('zincins'), catalytic domain"/>
    <property type="match status" value="1"/>
</dbReference>
<comment type="subcellular location">
    <subcellularLocation>
        <location evidence="1">Cell membrane</location>
    </subcellularLocation>
    <subcellularLocation>
        <location evidence="2">Membrane</location>
        <topology evidence="2">Single-pass type II membrane protein</topology>
    </subcellularLocation>
</comment>
<keyword evidence="13 20" id="KW-0472">Membrane</keyword>
<dbReference type="Gene3D" id="2.60.40.1910">
    <property type="match status" value="1"/>
</dbReference>
<dbReference type="SUPFAM" id="SSF63737">
    <property type="entry name" value="Leukotriene A4 hydrolase N-terminal domain"/>
    <property type="match status" value="1"/>
</dbReference>
<feature type="binding site" evidence="17">
    <location>
        <position position="444"/>
    </location>
    <ligand>
        <name>Zn(2+)</name>
        <dbReference type="ChEBI" id="CHEBI:29105"/>
        <note>catalytic</note>
    </ligand>
</feature>
<accession>Q9U0D1</accession>
<keyword evidence="4" id="KW-1003">Cell membrane</keyword>
<evidence type="ECO:0000256" key="13">
    <source>
        <dbReference type="ARBA" id="ARBA00023136"/>
    </source>
</evidence>
<dbReference type="AlphaFoldDB" id="Q9U0D1"/>
<dbReference type="GO" id="GO:0042277">
    <property type="term" value="F:peptide binding"/>
    <property type="evidence" value="ECO:0007669"/>
    <property type="project" value="TreeGrafter"/>
</dbReference>
<evidence type="ECO:0000256" key="17">
    <source>
        <dbReference type="PIRSR" id="PIRSR634016-3"/>
    </source>
</evidence>
<evidence type="ECO:0000313" key="26">
    <source>
        <dbReference type="RefSeq" id="NP_001191602.1"/>
    </source>
</evidence>
<keyword evidence="5" id="KW-0645">Protease</keyword>
<feature type="region of interest" description="Disordered" evidence="19">
    <location>
        <begin position="111"/>
        <end position="130"/>
    </location>
</feature>
<dbReference type="CDD" id="cd09601">
    <property type="entry name" value="M1_APN-Q_like"/>
    <property type="match status" value="1"/>
</dbReference>
<comment type="cofactor">
    <cofactor evidence="17">
        <name>Zn(2+)</name>
        <dbReference type="ChEBI" id="CHEBI:29105"/>
    </cofactor>
    <text evidence="17">Binds 1 zinc ion per subunit.</text>
</comment>
<dbReference type="GO" id="GO:0005615">
    <property type="term" value="C:extracellular space"/>
    <property type="evidence" value="ECO:0007669"/>
    <property type="project" value="TreeGrafter"/>
</dbReference>
<feature type="binding site" evidence="17">
    <location>
        <position position="448"/>
    </location>
    <ligand>
        <name>Zn(2+)</name>
        <dbReference type="ChEBI" id="CHEBI:29105"/>
        <note>catalytic</note>
    </ligand>
</feature>
<dbReference type="RefSeq" id="NP_001191602.1">
    <property type="nucleotide sequence ID" value="NM_001204673.1"/>
</dbReference>
<feature type="transmembrane region" description="Helical" evidence="20">
    <location>
        <begin position="57"/>
        <end position="79"/>
    </location>
</feature>
<comment type="similarity">
    <text evidence="3">Belongs to the peptidase M1 family.</text>
</comment>
<evidence type="ECO:0000256" key="20">
    <source>
        <dbReference type="SAM" id="Phobius"/>
    </source>
</evidence>
<feature type="site" description="Transition state stabilizer" evidence="18">
    <location>
        <position position="530"/>
    </location>
</feature>
<dbReference type="FunFam" id="1.25.50.20:FF:000001">
    <property type="entry name" value="Aminopeptidase"/>
    <property type="match status" value="1"/>
</dbReference>
<keyword evidence="10" id="KW-0735">Signal-anchor</keyword>
<dbReference type="InterPro" id="IPR001930">
    <property type="entry name" value="Peptidase_M1"/>
</dbReference>
<keyword evidence="12" id="KW-0482">Metalloprotease</keyword>
<reference evidence="26" key="2">
    <citation type="submission" date="2025-05" db="UniProtKB">
        <authorList>
            <consortium name="RefSeq"/>
        </authorList>
    </citation>
    <scope>IDENTIFICATION</scope>
</reference>
<dbReference type="GO" id="GO:0070006">
    <property type="term" value="F:metalloaminopeptidase activity"/>
    <property type="evidence" value="ECO:0007669"/>
    <property type="project" value="TreeGrafter"/>
</dbReference>
<evidence type="ECO:0000256" key="1">
    <source>
        <dbReference type="ARBA" id="ARBA00004236"/>
    </source>
</evidence>
<keyword evidence="24 26" id="KW-0031">Aminopeptidase</keyword>
<feature type="domain" description="ERAP1-like C-terminal" evidence="22">
    <location>
        <begin position="670"/>
        <end position="985"/>
    </location>
</feature>
<dbReference type="InterPro" id="IPR050344">
    <property type="entry name" value="Peptidase_M1_aminopeptidases"/>
</dbReference>
<evidence type="ECO:0000313" key="24">
    <source>
        <dbReference type="EMBL" id="AAF18559.1"/>
    </source>
</evidence>
<feature type="compositionally biased region" description="Basic and acidic residues" evidence="19">
    <location>
        <begin position="114"/>
        <end position="123"/>
    </location>
</feature>
<feature type="binding site" evidence="17">
    <location>
        <position position="467"/>
    </location>
    <ligand>
        <name>Zn(2+)</name>
        <dbReference type="ChEBI" id="CHEBI:29105"/>
        <note>catalytic</note>
    </ligand>
</feature>
<dbReference type="GeneID" id="100533385"/>
<dbReference type="EMBL" id="U42380">
    <property type="protein sequence ID" value="AAF18559.1"/>
    <property type="molecule type" value="mRNA"/>
</dbReference>
<evidence type="ECO:0000256" key="12">
    <source>
        <dbReference type="ARBA" id="ARBA00023049"/>
    </source>
</evidence>
<proteinExistence type="evidence at transcript level"/>
<dbReference type="CTD" id="41631"/>
<dbReference type="InterPro" id="IPR042097">
    <property type="entry name" value="Aminopeptidase_N-like_N_sf"/>
</dbReference>
<dbReference type="InterPro" id="IPR014782">
    <property type="entry name" value="Peptidase_M1_dom"/>
</dbReference>
<keyword evidence="11 20" id="KW-1133">Transmembrane helix</keyword>
<dbReference type="InterPro" id="IPR045357">
    <property type="entry name" value="Aminopeptidase_N-like_N"/>
</dbReference>
<evidence type="ECO:0000256" key="15">
    <source>
        <dbReference type="ARBA" id="ARBA00023180"/>
    </source>
</evidence>
<evidence type="ECO:0000256" key="5">
    <source>
        <dbReference type="ARBA" id="ARBA00022670"/>
    </source>
</evidence>
<evidence type="ECO:0000259" key="23">
    <source>
        <dbReference type="Pfam" id="PF17900"/>
    </source>
</evidence>
<dbReference type="GO" id="GO:0008270">
    <property type="term" value="F:zinc ion binding"/>
    <property type="evidence" value="ECO:0007669"/>
    <property type="project" value="InterPro"/>
</dbReference>
<feature type="active site" description="Proton acceptor" evidence="16">
    <location>
        <position position="445"/>
    </location>
</feature>
<keyword evidence="9 17" id="KW-0862">Zinc</keyword>
<protein>
    <submittedName>
        <fullName evidence="24 26">Aminopeptidase</fullName>
    </submittedName>
</protein>
<dbReference type="PANTHER" id="PTHR11533">
    <property type="entry name" value="PROTEASE M1 ZINC METALLOPROTEASE"/>
    <property type="match status" value="1"/>
</dbReference>
<evidence type="ECO:0000256" key="6">
    <source>
        <dbReference type="ARBA" id="ARBA00022692"/>
    </source>
</evidence>
<feature type="domain" description="Peptidase M1 membrane alanine aminopeptidase" evidence="21">
    <location>
        <begin position="373"/>
        <end position="591"/>
    </location>
</feature>
<evidence type="ECO:0000313" key="25">
    <source>
        <dbReference type="Proteomes" id="UP000694888"/>
    </source>
</evidence>
<dbReference type="GO" id="GO:0043171">
    <property type="term" value="P:peptide catabolic process"/>
    <property type="evidence" value="ECO:0007669"/>
    <property type="project" value="TreeGrafter"/>
</dbReference>
<evidence type="ECO:0000256" key="16">
    <source>
        <dbReference type="PIRSR" id="PIRSR634016-1"/>
    </source>
</evidence>
<evidence type="ECO:0000256" key="9">
    <source>
        <dbReference type="ARBA" id="ARBA00022833"/>
    </source>
</evidence>
<sequence length="1007" mass="115778">MEQECAFPDVTLADQTTLEQQRALNAHPGNDESSNHGKDTFVILQPRSTRYQLSRKHIVIVIVIVLLILIAAVLAAIFITRAMDSTSCHQCDSTRTSQAQGLVTDNLESISSKTGDHRVDPGKIRPTSPGASDGYGYPWSNIRLPRSLIPSFYEIQLKVDLTKFIFEGSVNISLKVNTRTKYIVFHRSVIDIDDSSLLVRSRYSPPRRIVQQFQVPDRQFHVIEVDQELEMSTTYTLTIGHFSGKLITNLRGLYKSSYTTMDGQTKYLASSQLQATDARRVFPCFDEPDMKARFKVSIIHQSEYTALANMPMVSLTVVDNGWTRRDFATTPVMSTYLLAFVVAEFKSRNHTFSNGYKLKIWARPEAYGQTEHALDFGAKSYDFFTDYFAMADVVPKSDHVAVPDFSSGAMENWGLVIYRETALLFDMHVSSSQNKFMVTLIVAHEIAHTWFGNMVTMRWWDDLWLNEGFASLLMYIVMDHVYPGWNVFAIQVVDDMFPVMVKDALTTSHPVSTNISDPEDIPQHFDSISYNKGMAVLRMLMGFAGIENFRDALRLYVSRYKYSNADMAQLWSTFTESFNNTYDVALIMNTWTLQMGYPMVRVKDEGGHFRLTQTRFLLDQSLDAEDQDTTPFGYKWFIPFTYVTQDDRSDVKLAWLNLKDAVIPKPSSGWLLGNHEYVGFYRVMYEKEMWALLAEQLVGDHTVFPEANRAGLVGDAFIFARADLLDYDIALNLTRYLKKEQSYIPWQAFLHSIEFLRGMISNKAAYVQLQHYLRELVAPVYHLSRASDKGPLPERYLRRVILSMACDVGVEAAVEYAKTMFYHWMNHDNRPSSDLSMLIYSVGIREGGATEWDYVWNKTRVTSVATARDMMLESLVHTQKPWLLWRYINWLFDPDKIRPQNVRVVIGYFSKTPLARMVALQFFMSRWDDLVHTFAYDPFLLRDVIQEVTMYVNTDYHLDQLQAMFEKNTPRGATKAVDTALALIKANIGWMKANYNKITDWLSKNKP</sequence>
<reference evidence="24 26" key="1">
    <citation type="journal article" date="1999" name="Comp. Biochem. Physiol. B, Biochem. Mol. Biol.">
        <title>Molecular cloning, sequence analysis and expression distribution of an aminopeptidase in Aplysia california.</title>
        <authorList>
            <person name="Wickham L."/>
            <person name="Zappulla J.P."/>
            <person name="DesGroseillers L."/>
        </authorList>
    </citation>
    <scope>NUCLEOTIDE SEQUENCE</scope>
    <source>
        <tissue evidence="24">Central nervous system</tissue>
    </source>
</reference>
<evidence type="ECO:0000256" key="10">
    <source>
        <dbReference type="ARBA" id="ARBA00022968"/>
    </source>
</evidence>
<keyword evidence="25" id="KW-1185">Reference proteome</keyword>
<dbReference type="GO" id="GO:0006508">
    <property type="term" value="P:proteolysis"/>
    <property type="evidence" value="ECO:0007669"/>
    <property type="project" value="UniProtKB-KW"/>
</dbReference>
<evidence type="ECO:0000259" key="22">
    <source>
        <dbReference type="Pfam" id="PF11838"/>
    </source>
</evidence>
<dbReference type="Gene3D" id="2.60.40.1730">
    <property type="entry name" value="tricorn interacting facor f3 domain"/>
    <property type="match status" value="1"/>
</dbReference>
<gene>
    <name evidence="24 26" type="primary">APN</name>
</gene>
<evidence type="ECO:0000256" key="7">
    <source>
        <dbReference type="ARBA" id="ARBA00022723"/>
    </source>
</evidence>
<organism evidence="24">
    <name type="scientific">Aplysia californica</name>
    <name type="common">California sea hare</name>
    <dbReference type="NCBI Taxonomy" id="6500"/>
    <lineage>
        <taxon>Eukaryota</taxon>
        <taxon>Metazoa</taxon>
        <taxon>Spiralia</taxon>
        <taxon>Lophotrochozoa</taxon>
        <taxon>Mollusca</taxon>
        <taxon>Gastropoda</taxon>
        <taxon>Heterobranchia</taxon>
        <taxon>Euthyneura</taxon>
        <taxon>Tectipleura</taxon>
        <taxon>Aplysiida</taxon>
        <taxon>Aplysioidea</taxon>
        <taxon>Aplysiidae</taxon>
        <taxon>Aplysia</taxon>
    </lineage>
</organism>
<evidence type="ECO:0000256" key="3">
    <source>
        <dbReference type="ARBA" id="ARBA00010136"/>
    </source>
</evidence>
<dbReference type="InterPro" id="IPR024571">
    <property type="entry name" value="ERAP1-like_C_dom"/>
</dbReference>
<evidence type="ECO:0000256" key="2">
    <source>
        <dbReference type="ARBA" id="ARBA00004606"/>
    </source>
</evidence>
<dbReference type="Pfam" id="PF01433">
    <property type="entry name" value="Peptidase_M1"/>
    <property type="match status" value="1"/>
</dbReference>
<dbReference type="PANTHER" id="PTHR11533:SF294">
    <property type="entry name" value="THYROTROPIN-RELEASING HORMONE-DEGRADING ECTOENZYME"/>
    <property type="match status" value="1"/>
</dbReference>
<name>Q9U0D1_APLCA</name>
<dbReference type="FunFam" id="1.10.390.10:FF:000016">
    <property type="entry name" value="Glutamyl aminopeptidase"/>
    <property type="match status" value="1"/>
</dbReference>
<dbReference type="Pfam" id="PF11838">
    <property type="entry name" value="ERAP1_C"/>
    <property type="match status" value="1"/>
</dbReference>
<dbReference type="PRINTS" id="PR00756">
    <property type="entry name" value="ALADIPTASE"/>
</dbReference>
<dbReference type="InterPro" id="IPR027268">
    <property type="entry name" value="Peptidase_M4/M1_CTD_sf"/>
</dbReference>
<keyword evidence="15" id="KW-0325">Glycoprotein</keyword>
<evidence type="ECO:0000256" key="4">
    <source>
        <dbReference type="ARBA" id="ARBA00022475"/>
    </source>
</evidence>